<evidence type="ECO:0000256" key="1">
    <source>
        <dbReference type="ARBA" id="ARBA00001954"/>
    </source>
</evidence>
<evidence type="ECO:0000313" key="12">
    <source>
        <dbReference type="Proteomes" id="UP000001645"/>
    </source>
</evidence>
<feature type="region of interest" description="Domain B" evidence="10">
    <location>
        <begin position="193"/>
        <end position="305"/>
    </location>
</feature>
<evidence type="ECO:0000256" key="8">
    <source>
        <dbReference type="ARBA" id="ARBA00023004"/>
    </source>
</evidence>
<dbReference type="GO" id="GO:0010043">
    <property type="term" value="P:response to zinc ion"/>
    <property type="evidence" value="ECO:0007669"/>
    <property type="project" value="Ensembl"/>
</dbReference>
<evidence type="ECO:0000256" key="6">
    <source>
        <dbReference type="ARBA" id="ARBA00022964"/>
    </source>
</evidence>
<name>A0A803YPS4_MELGA</name>
<dbReference type="GO" id="GO:0070050">
    <property type="term" value="P:neuron cellular homeostasis"/>
    <property type="evidence" value="ECO:0007669"/>
    <property type="project" value="Ensembl"/>
</dbReference>
<evidence type="ECO:0000256" key="7">
    <source>
        <dbReference type="ARBA" id="ARBA00023002"/>
    </source>
</evidence>
<dbReference type="CDD" id="cd06123">
    <property type="entry name" value="cupin_HAO"/>
    <property type="match status" value="1"/>
</dbReference>
<dbReference type="GO" id="GO:0008198">
    <property type="term" value="F:ferrous iron binding"/>
    <property type="evidence" value="ECO:0007669"/>
    <property type="project" value="UniProtKB-UniRule"/>
</dbReference>
<dbReference type="GO" id="GO:0000334">
    <property type="term" value="F:3-hydroxyanthranilate 3,4-dioxygenase activity"/>
    <property type="evidence" value="ECO:0007669"/>
    <property type="project" value="UniProtKB-UniRule"/>
</dbReference>
<dbReference type="PANTHER" id="PTHR15497">
    <property type="entry name" value="3-HYDROXYANTHRANILATE 3,4-DIOXYGENASE"/>
    <property type="match status" value="1"/>
</dbReference>
<evidence type="ECO:0000256" key="10">
    <source>
        <dbReference type="HAMAP-Rule" id="MF_03019"/>
    </source>
</evidence>
<comment type="subunit">
    <text evidence="10">Monomer.</text>
</comment>
<feature type="binding site" evidence="10">
    <location>
        <position position="110"/>
    </location>
    <ligand>
        <name>Fe cation</name>
        <dbReference type="ChEBI" id="CHEBI:24875"/>
        <note>catalytic</note>
    </ligand>
</feature>
<comment type="caution">
    <text evidence="10">Lacks conserved residue(s) required for the propagation of feature annotation.</text>
</comment>
<dbReference type="GO" id="GO:0006569">
    <property type="term" value="P:L-tryptophan catabolic process"/>
    <property type="evidence" value="ECO:0007669"/>
    <property type="project" value="UniProtKB-UniRule"/>
</dbReference>
<dbReference type="GO" id="GO:0019805">
    <property type="term" value="P:quinolinate biosynthetic process"/>
    <property type="evidence" value="ECO:0007669"/>
    <property type="project" value="UniProtKB-UniRule"/>
</dbReference>
<evidence type="ECO:0000256" key="2">
    <source>
        <dbReference type="ARBA" id="ARBA00002752"/>
    </source>
</evidence>
<dbReference type="InterPro" id="IPR010329">
    <property type="entry name" value="3hydroanth_dOase"/>
</dbReference>
<dbReference type="AlphaFoldDB" id="A0A803YPS4"/>
<dbReference type="OrthoDB" id="204928at2759"/>
<keyword evidence="8 10" id="KW-0408">Iron</keyword>
<keyword evidence="4 10" id="KW-0662">Pyridine nucleotide biosynthesis</keyword>
<accession>A0A803YPS4</accession>
<dbReference type="GO" id="GO:0046686">
    <property type="term" value="P:response to cadmium ion"/>
    <property type="evidence" value="ECO:0007669"/>
    <property type="project" value="Ensembl"/>
</dbReference>
<proteinExistence type="inferred from homology"/>
<feature type="binding site" evidence="10">
    <location>
        <position position="47"/>
    </location>
    <ligand>
        <name>Fe cation</name>
        <dbReference type="ChEBI" id="CHEBI:24875"/>
        <note>catalytic</note>
    </ligand>
</feature>
<dbReference type="GeneTree" id="ENSGT00390000013008"/>
<dbReference type="Ensembl" id="ENSMGAT00000033414.1">
    <property type="protein sequence ID" value="ENSMGAP00000033772.1"/>
    <property type="gene ID" value="ENSMGAG00000010076.2"/>
</dbReference>
<dbReference type="Pfam" id="PF06052">
    <property type="entry name" value="3-HAO"/>
    <property type="match status" value="2"/>
</dbReference>
<dbReference type="PIRSF" id="PIRSF017681">
    <property type="entry name" value="3hydroanth_dOase_animal"/>
    <property type="match status" value="1"/>
</dbReference>
<dbReference type="FunFam" id="2.60.120.10:FF:000077">
    <property type="entry name" value="3-hydroxyanthranilate 3,4-dioxygenase"/>
    <property type="match status" value="1"/>
</dbReference>
<dbReference type="GO" id="GO:0043420">
    <property type="term" value="P:anthranilate metabolic process"/>
    <property type="evidence" value="ECO:0007669"/>
    <property type="project" value="UniProtKB-UniRule"/>
</dbReference>
<comment type="subcellular location">
    <subcellularLocation>
        <location evidence="10">Cytoplasm</location>
    </subcellularLocation>
</comment>
<feature type="binding site" evidence="10">
    <location>
        <position position="53"/>
    </location>
    <ligand>
        <name>substrate</name>
    </ligand>
</feature>
<comment type="cofactor">
    <cofactor evidence="1 10">
        <name>Fe(2+)</name>
        <dbReference type="ChEBI" id="CHEBI:29033"/>
    </cofactor>
</comment>
<organism evidence="11 12">
    <name type="scientific">Meleagris gallopavo</name>
    <name type="common">Wild turkey</name>
    <dbReference type="NCBI Taxonomy" id="9103"/>
    <lineage>
        <taxon>Eukaryota</taxon>
        <taxon>Metazoa</taxon>
        <taxon>Chordata</taxon>
        <taxon>Craniata</taxon>
        <taxon>Vertebrata</taxon>
        <taxon>Euteleostomi</taxon>
        <taxon>Archelosauria</taxon>
        <taxon>Archosauria</taxon>
        <taxon>Dinosauria</taxon>
        <taxon>Saurischia</taxon>
        <taxon>Theropoda</taxon>
        <taxon>Coelurosauria</taxon>
        <taxon>Aves</taxon>
        <taxon>Neognathae</taxon>
        <taxon>Galloanserae</taxon>
        <taxon>Galliformes</taxon>
        <taxon>Phasianidae</taxon>
        <taxon>Meleagridinae</taxon>
        <taxon>Meleagris</taxon>
    </lineage>
</organism>
<dbReference type="InterPro" id="IPR014710">
    <property type="entry name" value="RmlC-like_jellyroll"/>
</dbReference>
<reference evidence="11 12" key="1">
    <citation type="journal article" date="2010" name="PLoS Biol.">
        <title>Multi-platform next-generation sequencing of the domestic turkey (Meleagris gallopavo): genome assembly and analysis.</title>
        <authorList>
            <person name="Dalloul R.A."/>
            <person name="Long J.A."/>
            <person name="Zimin A.V."/>
            <person name="Aslam L."/>
            <person name="Beal K."/>
            <person name="Blomberg L.A."/>
            <person name="Bouffard P."/>
            <person name="Burt D.W."/>
            <person name="Crasta O."/>
            <person name="Crooijmans R.P."/>
            <person name="Cooper K."/>
            <person name="Coulombe R.A."/>
            <person name="De S."/>
            <person name="Delany M.E."/>
            <person name="Dodgson J.B."/>
            <person name="Dong J.J."/>
            <person name="Evans C."/>
            <person name="Frederickson K.M."/>
            <person name="Flicek P."/>
            <person name="Florea L."/>
            <person name="Folkerts O."/>
            <person name="Groenen M.A."/>
            <person name="Harkins T.T."/>
            <person name="Herrero J."/>
            <person name="Hoffmann S."/>
            <person name="Megens H.J."/>
            <person name="Jiang A."/>
            <person name="de Jong P."/>
            <person name="Kaiser P."/>
            <person name="Kim H."/>
            <person name="Kim K.W."/>
            <person name="Kim S."/>
            <person name="Langenberger D."/>
            <person name="Lee M.K."/>
            <person name="Lee T."/>
            <person name="Mane S."/>
            <person name="Marcais G."/>
            <person name="Marz M."/>
            <person name="McElroy A.P."/>
            <person name="Modise T."/>
            <person name="Nefedov M."/>
            <person name="Notredame C."/>
            <person name="Paton I.R."/>
            <person name="Payne W.S."/>
            <person name="Pertea G."/>
            <person name="Prickett D."/>
            <person name="Puiu D."/>
            <person name="Qioa D."/>
            <person name="Raineri E."/>
            <person name="Ruffier M."/>
            <person name="Salzberg S.L."/>
            <person name="Schatz M.C."/>
            <person name="Scheuring C."/>
            <person name="Schmidt C.J."/>
            <person name="Schroeder S."/>
            <person name="Searle S.M."/>
            <person name="Smith E.J."/>
            <person name="Smith J."/>
            <person name="Sonstegard T.S."/>
            <person name="Stadler P.F."/>
            <person name="Tafer H."/>
            <person name="Tu Z.J."/>
            <person name="Van Tassell C.P."/>
            <person name="Vilella A.J."/>
            <person name="Williams K.P."/>
            <person name="Yorke J.A."/>
            <person name="Zhang L."/>
            <person name="Zhang H.B."/>
            <person name="Zhang X."/>
            <person name="Zhang Y."/>
            <person name="Reed K.M."/>
        </authorList>
    </citation>
    <scope>NUCLEOTIDE SEQUENCE [LARGE SCALE GENOMIC DNA]</scope>
</reference>
<keyword evidence="3 10" id="KW-0963">Cytoplasm</keyword>
<dbReference type="EC" id="1.13.11.6" evidence="10"/>
<dbReference type="InParanoid" id="A0A803YPS4"/>
<feature type="binding site" evidence="10">
    <location>
        <position position="53"/>
    </location>
    <ligand>
        <name>Fe cation</name>
        <dbReference type="ChEBI" id="CHEBI:24875"/>
        <note>catalytic</note>
    </ligand>
</feature>
<evidence type="ECO:0000256" key="5">
    <source>
        <dbReference type="ARBA" id="ARBA00022723"/>
    </source>
</evidence>
<dbReference type="InterPro" id="IPR016700">
    <property type="entry name" value="3hydroanth_dOase_met"/>
</dbReference>
<feature type="binding site" evidence="10">
    <location>
        <position position="114"/>
    </location>
    <ligand>
        <name>substrate</name>
    </ligand>
</feature>
<reference evidence="11" key="3">
    <citation type="submission" date="2025-09" db="UniProtKB">
        <authorList>
            <consortium name="Ensembl"/>
        </authorList>
    </citation>
    <scope>IDENTIFICATION</scope>
</reference>
<sequence>MELLVNVRQWIEENKAAFLPPVCNKLMHRYQLNVMFVGGPNERKDYHIEEGEECRTNKGLCDNPSGSYVLDKLFYQVKGDMCLKIIENNKHKDIVIREGEMFLLPARIPHSPQRYADTVGLVIERQRQKTEMDGLRYYVGTSTNVLFEKWFHCEDLGTQLAPIIQEFFNSRQYKTGKPNPDELLKETPFPLNCSSVMEPFSFQGWLNDHRGEINQKQSLRMFGDTFETEVIAYGPGTTEKSKKNSDIWIWQLEGASTVTVDGKTLTLAAGDSLLVRAQCLYCWKRSEECVALYIAQDPKRKQPYN</sequence>
<comment type="similarity">
    <text evidence="10">Belongs to the 3-HAO family.</text>
</comment>
<reference evidence="11" key="2">
    <citation type="submission" date="2025-08" db="UniProtKB">
        <authorList>
            <consortium name="Ensembl"/>
        </authorList>
    </citation>
    <scope>IDENTIFICATION</scope>
</reference>
<protein>
    <recommendedName>
        <fullName evidence="10">3-hydroxyanthranilate 3,4-dioxygenase</fullName>
        <ecNumber evidence="10">1.13.11.6</ecNumber>
    </recommendedName>
    <alternativeName>
        <fullName evidence="10">3-hydroxyanthranilate oxygenase</fullName>
        <shortName evidence="10">3-HAO</shortName>
    </alternativeName>
    <alternativeName>
        <fullName evidence="10">3-hydroxyanthranilic acid dioxygenase</fullName>
        <shortName evidence="10">HAD</shortName>
    </alternativeName>
</protein>
<dbReference type="InterPro" id="IPR011051">
    <property type="entry name" value="RmlC_Cupin_sf"/>
</dbReference>
<dbReference type="SUPFAM" id="SSF51182">
    <property type="entry name" value="RmlC-like cupins"/>
    <property type="match status" value="2"/>
</dbReference>
<evidence type="ECO:0000256" key="9">
    <source>
        <dbReference type="ARBA" id="ARBA00052793"/>
    </source>
</evidence>
<dbReference type="GO" id="GO:0034354">
    <property type="term" value="P:'de novo' NAD+ biosynthetic process from L-tryptophan"/>
    <property type="evidence" value="ECO:0007669"/>
    <property type="project" value="UniProtKB-UniRule"/>
</dbReference>
<feature type="binding site" evidence="10">
    <location>
        <position position="124"/>
    </location>
    <ligand>
        <name>substrate</name>
    </ligand>
</feature>
<keyword evidence="6 10" id="KW-0223">Dioxygenase</keyword>
<dbReference type="PANTHER" id="PTHR15497:SF1">
    <property type="entry name" value="3-HYDROXYANTHRANILATE 3,4-DIOXYGENASE"/>
    <property type="match status" value="1"/>
</dbReference>
<dbReference type="Bgee" id="ENSMGAG00000010076">
    <property type="expression patterns" value="Expressed in liver and 7 other cell types or tissues"/>
</dbReference>
<comment type="pathway">
    <text evidence="10">Cofactor biosynthesis; NAD(+) biosynthesis; quinolinate from L-kynurenine: step 3/3.</text>
</comment>
<gene>
    <name evidence="10 11" type="primary">HAAO</name>
</gene>
<feature type="region of interest" description="Domain A (catalytic)" evidence="10">
    <location>
        <begin position="1"/>
        <end position="193"/>
    </location>
</feature>
<evidence type="ECO:0000256" key="4">
    <source>
        <dbReference type="ARBA" id="ARBA00022642"/>
    </source>
</evidence>
<dbReference type="UniPathway" id="UPA00253">
    <property type="reaction ID" value="UER00330"/>
</dbReference>
<feature type="binding site" evidence="10">
    <location>
        <position position="43"/>
    </location>
    <ligand>
        <name>O2</name>
        <dbReference type="ChEBI" id="CHEBI:15379"/>
    </ligand>
</feature>
<dbReference type="Gene3D" id="2.60.120.10">
    <property type="entry name" value="Jelly Rolls"/>
    <property type="match status" value="1"/>
</dbReference>
<dbReference type="Proteomes" id="UP000001645">
    <property type="component" value="Chromosome 2"/>
</dbReference>
<evidence type="ECO:0000313" key="11">
    <source>
        <dbReference type="Ensembl" id="ENSMGAP00000033772.1"/>
    </source>
</evidence>
<keyword evidence="12" id="KW-1185">Reference proteome</keyword>
<evidence type="ECO:0000256" key="3">
    <source>
        <dbReference type="ARBA" id="ARBA00022490"/>
    </source>
</evidence>
<dbReference type="HAMAP" id="MF_00825">
    <property type="entry name" value="3_HAO"/>
    <property type="match status" value="1"/>
</dbReference>
<dbReference type="GO" id="GO:0005829">
    <property type="term" value="C:cytosol"/>
    <property type="evidence" value="ECO:0007669"/>
    <property type="project" value="Ensembl"/>
</dbReference>
<keyword evidence="5 10" id="KW-0479">Metal-binding</keyword>
<comment type="catalytic activity">
    <reaction evidence="9 10">
        <text>3-hydroxyanthranilate + O2 = (2Z,4Z)-2-amino-3-carboxymuconate 6-semialdehyde</text>
        <dbReference type="Rhea" id="RHEA:17953"/>
        <dbReference type="ChEBI" id="CHEBI:15379"/>
        <dbReference type="ChEBI" id="CHEBI:36559"/>
        <dbReference type="ChEBI" id="CHEBI:77612"/>
        <dbReference type="EC" id="1.13.11.6"/>
    </reaction>
</comment>
<comment type="function">
    <text evidence="2 10">Catalyzes the oxidative ring opening of 3-hydroxyanthranilate to 2-amino-3-carboxymuconate semialdehyde, which spontaneously cyclizes to quinolinate.</text>
</comment>
<keyword evidence="7 10" id="KW-0560">Oxidoreductase</keyword>